<keyword evidence="2" id="KW-0732">Signal</keyword>
<evidence type="ECO:0000256" key="1">
    <source>
        <dbReference type="SAM" id="Coils"/>
    </source>
</evidence>
<feature type="chain" id="PRO_5042486178" evidence="2">
    <location>
        <begin position="24"/>
        <end position="219"/>
    </location>
</feature>
<organism evidence="3 4">
    <name type="scientific">Candidatus Pseudobacter hemicellulosilyticus</name>
    <dbReference type="NCBI Taxonomy" id="3121375"/>
    <lineage>
        <taxon>Bacteria</taxon>
        <taxon>Pseudomonadati</taxon>
        <taxon>Bacteroidota</taxon>
        <taxon>Chitinophagia</taxon>
        <taxon>Chitinophagales</taxon>
        <taxon>Chitinophagaceae</taxon>
        <taxon>Pseudobacter</taxon>
    </lineage>
</organism>
<keyword evidence="1" id="KW-0175">Coiled coil</keyword>
<dbReference type="Proteomes" id="UP001220610">
    <property type="component" value="Chromosome"/>
</dbReference>
<evidence type="ECO:0000256" key="2">
    <source>
        <dbReference type="SAM" id="SignalP"/>
    </source>
</evidence>
<dbReference type="EMBL" id="CP119311">
    <property type="protein sequence ID" value="WEK37397.1"/>
    <property type="molecule type" value="Genomic_DNA"/>
</dbReference>
<proteinExistence type="predicted"/>
<feature type="signal peptide" evidence="2">
    <location>
        <begin position="1"/>
        <end position="23"/>
    </location>
</feature>
<protein>
    <submittedName>
        <fullName evidence="3">Uncharacterized protein</fullName>
    </submittedName>
</protein>
<reference evidence="3" key="1">
    <citation type="submission" date="2023-03" db="EMBL/GenBank/DDBJ databases">
        <title>Andean soil-derived lignocellulolytic bacterial consortium as a source of novel taxa and putative plastic-active enzymes.</title>
        <authorList>
            <person name="Diaz-Garcia L."/>
            <person name="Chuvochina M."/>
            <person name="Feuerriegel G."/>
            <person name="Bunk B."/>
            <person name="Sproer C."/>
            <person name="Streit W.R."/>
            <person name="Rodriguez L.M."/>
            <person name="Overmann J."/>
            <person name="Jimenez D.J."/>
        </authorList>
    </citation>
    <scope>NUCLEOTIDE SEQUENCE</scope>
    <source>
        <strain evidence="3">MAG 7</strain>
    </source>
</reference>
<dbReference type="AlphaFoldDB" id="A0AAJ5WXG9"/>
<name>A0AAJ5WXG9_9BACT</name>
<feature type="coiled-coil region" evidence="1">
    <location>
        <begin position="147"/>
        <end position="181"/>
    </location>
</feature>
<gene>
    <name evidence="3" type="ORF">P0Y53_07780</name>
</gene>
<evidence type="ECO:0000313" key="3">
    <source>
        <dbReference type="EMBL" id="WEK37397.1"/>
    </source>
</evidence>
<sequence>MKRALLTLMPMLAALLISYTSRSQPVATESKVEHTKGNKVAAVIELPYSEEEIETVVKDYLSRKGVKAEKAKGFIVFRNVKLDGGDGELSDLHFRVERKSRREKEITNLYLIVGRPNENVGVRSETDRYKLDEAKELLNKMIPSVEAYHLEVQIKGQEESLKKAEKKMQGLVEDSVSLADKVKSLQEKQVTNSNDQKKQVDEVARQREILEAMRNRRKS</sequence>
<evidence type="ECO:0000313" key="4">
    <source>
        <dbReference type="Proteomes" id="UP001220610"/>
    </source>
</evidence>
<accession>A0AAJ5WXG9</accession>